<feature type="transmembrane region" description="Helical" evidence="1">
    <location>
        <begin position="184"/>
        <end position="203"/>
    </location>
</feature>
<organism evidence="2 3">
    <name type="scientific">Gordonia sesuvii</name>
    <dbReference type="NCBI Taxonomy" id="3116777"/>
    <lineage>
        <taxon>Bacteria</taxon>
        <taxon>Bacillati</taxon>
        <taxon>Actinomycetota</taxon>
        <taxon>Actinomycetes</taxon>
        <taxon>Mycobacteriales</taxon>
        <taxon>Gordoniaceae</taxon>
        <taxon>Gordonia</taxon>
    </lineage>
</organism>
<name>A0ABU7ME99_9ACTN</name>
<sequence>MSTSSVWGIPGPLLVIIVVGLSALALGWIVLSGRRLRDDDDRPLDELSPTELGMLLSDHHAILTALVELRTEGLINVAGRKRRPTAVEVHSLDPLSRNIYGRLAPLSAQPRPRRSTFGGPIRRKRRSVVRRDTRVLLEPLRADLTDRGYLVRNLGPRAYLPLCAVAAFGVVCIWQSIVNEQTPSPGAAGIIGAVLLVDLALALEIRSRRRRRTVRGEQALGLAEAEHEHLDPSLHPAIETYGKRAAAIGSALFGLALVHQFDPAFAKAAGATWIHGGAPATAGIAVTCGTWGGGDSCGGGGGGCGS</sequence>
<proteinExistence type="predicted"/>
<keyword evidence="1" id="KW-0812">Transmembrane</keyword>
<keyword evidence="1" id="KW-1133">Transmembrane helix</keyword>
<keyword evidence="3" id="KW-1185">Reference proteome</keyword>
<feature type="transmembrane region" description="Helical" evidence="1">
    <location>
        <begin position="12"/>
        <end position="31"/>
    </location>
</feature>
<dbReference type="NCBIfam" id="TIGR04222">
    <property type="entry name" value="near_uncomplex"/>
    <property type="match status" value="1"/>
</dbReference>
<dbReference type="EMBL" id="JAZDUF010000003">
    <property type="protein sequence ID" value="MEE3851143.1"/>
    <property type="molecule type" value="Genomic_DNA"/>
</dbReference>
<comment type="caution">
    <text evidence="2">The sequence shown here is derived from an EMBL/GenBank/DDBJ whole genome shotgun (WGS) entry which is preliminary data.</text>
</comment>
<dbReference type="Proteomes" id="UP001347146">
    <property type="component" value="Unassembled WGS sequence"/>
</dbReference>
<dbReference type="RefSeq" id="WP_330432828.1">
    <property type="nucleotide sequence ID" value="NZ_JAZDUF010000003.1"/>
</dbReference>
<gene>
    <name evidence="2" type="ORF">VZC37_12415</name>
</gene>
<evidence type="ECO:0000256" key="1">
    <source>
        <dbReference type="SAM" id="Phobius"/>
    </source>
</evidence>
<dbReference type="InterPro" id="IPR026467">
    <property type="entry name" value="Ser/Gly_Cys_C_dom"/>
</dbReference>
<keyword evidence="1" id="KW-0472">Membrane</keyword>
<evidence type="ECO:0000313" key="2">
    <source>
        <dbReference type="EMBL" id="MEE3851143.1"/>
    </source>
</evidence>
<protein>
    <submittedName>
        <fullName evidence="2">TIGR04222 domain-containing membrane protein</fullName>
    </submittedName>
</protein>
<accession>A0ABU7ME99</accession>
<evidence type="ECO:0000313" key="3">
    <source>
        <dbReference type="Proteomes" id="UP001347146"/>
    </source>
</evidence>
<feature type="transmembrane region" description="Helical" evidence="1">
    <location>
        <begin position="158"/>
        <end position="178"/>
    </location>
</feature>
<reference evidence="2 3" key="1">
    <citation type="submission" date="2024-01" db="EMBL/GenBank/DDBJ databases">
        <title>Draft genome sequence of Gordonia sp. LSe1-13.</title>
        <authorList>
            <person name="Suphannarot A."/>
            <person name="Mingma R."/>
        </authorList>
    </citation>
    <scope>NUCLEOTIDE SEQUENCE [LARGE SCALE GENOMIC DNA]</scope>
    <source>
        <strain evidence="2 3">LSe1-13</strain>
    </source>
</reference>